<reference evidence="1" key="1">
    <citation type="journal article" date="2015" name="Nature">
        <title>Complex archaea that bridge the gap between prokaryotes and eukaryotes.</title>
        <authorList>
            <person name="Spang A."/>
            <person name="Saw J.H."/>
            <person name="Jorgensen S.L."/>
            <person name="Zaremba-Niedzwiedzka K."/>
            <person name="Martijn J."/>
            <person name="Lind A.E."/>
            <person name="van Eijk R."/>
            <person name="Schleper C."/>
            <person name="Guy L."/>
            <person name="Ettema T.J."/>
        </authorList>
    </citation>
    <scope>NUCLEOTIDE SEQUENCE</scope>
</reference>
<dbReference type="EMBL" id="LAZR01005542">
    <property type="protein sequence ID" value="KKM99068.1"/>
    <property type="molecule type" value="Genomic_DNA"/>
</dbReference>
<dbReference type="AlphaFoldDB" id="A0A0F9M081"/>
<gene>
    <name evidence="1" type="ORF">LCGC14_1151640</name>
</gene>
<evidence type="ECO:0000313" key="1">
    <source>
        <dbReference type="EMBL" id="KKM99068.1"/>
    </source>
</evidence>
<name>A0A0F9M081_9ZZZZ</name>
<accession>A0A0F9M081</accession>
<proteinExistence type="predicted"/>
<comment type="caution">
    <text evidence="1">The sequence shown here is derived from an EMBL/GenBank/DDBJ whole genome shotgun (WGS) entry which is preliminary data.</text>
</comment>
<organism evidence="1">
    <name type="scientific">marine sediment metagenome</name>
    <dbReference type="NCBI Taxonomy" id="412755"/>
    <lineage>
        <taxon>unclassified sequences</taxon>
        <taxon>metagenomes</taxon>
        <taxon>ecological metagenomes</taxon>
    </lineage>
</organism>
<sequence>MRYDEILPRLVPNANYEFGFVVESRLSRLPGDSAPVARDEQIKIYDEYDKIIWLDEIVEQPKLAECEVEWAKIQRERSNEGIDEKRREGYLSYGEQFDMQYWDAINDTTKWVAHISRVKSDNPKL</sequence>
<protein>
    <submittedName>
        <fullName evidence="1">Uncharacterized protein</fullName>
    </submittedName>
</protein>